<dbReference type="EMBL" id="CT868673">
    <property type="protein sequence ID" value="CAK93600.1"/>
    <property type="molecule type" value="Genomic_DNA"/>
</dbReference>
<dbReference type="STRING" id="5888.A0EE83"/>
<evidence type="ECO:0000256" key="2">
    <source>
        <dbReference type="SAM" id="MobiDB-lite"/>
    </source>
</evidence>
<feature type="region of interest" description="Disordered" evidence="2">
    <location>
        <begin position="937"/>
        <end position="963"/>
    </location>
</feature>
<dbReference type="KEGG" id="ptm:GSPATT00025944001"/>
<dbReference type="OrthoDB" id="307310at2759"/>
<feature type="compositionally biased region" description="Basic and acidic residues" evidence="2">
    <location>
        <begin position="942"/>
        <end position="955"/>
    </location>
</feature>
<proteinExistence type="predicted"/>
<feature type="coiled-coil region" evidence="1">
    <location>
        <begin position="224"/>
        <end position="283"/>
    </location>
</feature>
<dbReference type="InParanoid" id="A0EE83"/>
<dbReference type="GeneID" id="5046782"/>
<keyword evidence="4" id="KW-1185">Reference proteome</keyword>
<protein>
    <submittedName>
        <fullName evidence="3">Uncharacterized protein</fullName>
    </submittedName>
</protein>
<name>A0EE83_PARTE</name>
<evidence type="ECO:0000256" key="1">
    <source>
        <dbReference type="SAM" id="Coils"/>
    </source>
</evidence>
<dbReference type="OMA" id="EMERMRF"/>
<feature type="coiled-coil region" evidence="1">
    <location>
        <begin position="67"/>
        <end position="140"/>
    </location>
</feature>
<dbReference type="RefSeq" id="XP_001460997.1">
    <property type="nucleotide sequence ID" value="XM_001460960.1"/>
</dbReference>
<organism evidence="3 4">
    <name type="scientific">Paramecium tetraurelia</name>
    <dbReference type="NCBI Taxonomy" id="5888"/>
    <lineage>
        <taxon>Eukaryota</taxon>
        <taxon>Sar</taxon>
        <taxon>Alveolata</taxon>
        <taxon>Ciliophora</taxon>
        <taxon>Intramacronucleata</taxon>
        <taxon>Oligohymenophorea</taxon>
        <taxon>Peniculida</taxon>
        <taxon>Parameciidae</taxon>
        <taxon>Paramecium</taxon>
    </lineage>
</organism>
<gene>
    <name evidence="3" type="ORF">GSPATT00025944001</name>
</gene>
<dbReference type="AlphaFoldDB" id="A0EE83"/>
<keyword evidence="1" id="KW-0175">Coiled coil</keyword>
<sequence>MNRLSSQPKTNNQGRMTPNEYMVHKNIPLPTKAKYPHADSEASLHKSEVIHQNNSSNYSHGQEGTSLQKIIEEKNREIEFLKQAEAQSKMLTTQFQEMNQNHQLEVKQLLEQIQNYKQRNVDLKSQVEQYMTELNKSNQKYQECCKERDEYLKNLREYSQDYDIMKMQLQGKDAEIVSLKERIQNIESSHQQELSQYSQTNEYWKRSLMDTQIREITQQFNQDRIQSDMKIKNLENRNVELENKCVLLAQEMERMRFKDLEQNKMITKNLQNENNELKAQMLEMMQFVSRYEEKINQMEYIEDQQQKDRMRIIVMSSEIDRLHCVIEEQEQQSHSFLQQIQRLEQYEMQCRMLQEQQQLQNQLKSQLQQEISKNQNTQQDFEYLQQEWTERNQELQDKCAMLTTELERLNLVMRDNETYSRNYQYEIEKFQKQLKDHSQIIEQKSNMILQLEIEISNYQQESMLLNSDNDNLNMRITQLEEEIQEVKDQTSQELKQQIDELNRNQYNYSQVNQDKLEMQKELEKINRDYQTLVITSQQKDDEIKDLQDQMQQMEEEHQIELSELQKQGEYLRSSVFDQQIRDLTVKFNNDKQVLEMQVRQLQQQKQEVELQNSLLQQKIQELQYTVEDQLEIQKQKLQTSEKERVNLLQEIKDYQLELHMISNERQQMREDFVKERMKIVVYASEIDRLWSVIQDQTDQIKQFEEQEQLSNEQLQQLTSTMQQYHNTIYQLEQEKNSHLRENSLKEQSLENKVIMMTNELDRTKNQLYEEQSKGYEQENKQKSLLQEIEELYQQIEQYQSEITIMQKNGLEVGDLETKFQAEKMSWETQKYQLTNQISDYEQRVHLLSQEIKRLTTIGDERLHEIEELRFKFRDASLAENYEQLKTEYDILEQQVMELEQNNLKLKSHTQTLEKQIQLLELSLQDKSKEAEDIYNLMNKQRRQSESTNKEAENNRKTQQQLQQAVSNLEQQNQYLKEQLQTLTNENKAYYHNFIICRIVYMREIR</sequence>
<reference evidence="3 4" key="1">
    <citation type="journal article" date="2006" name="Nature">
        <title>Global trends of whole-genome duplications revealed by the ciliate Paramecium tetraurelia.</title>
        <authorList>
            <consortium name="Genoscope"/>
            <person name="Aury J.-M."/>
            <person name="Jaillon O."/>
            <person name="Duret L."/>
            <person name="Noel B."/>
            <person name="Jubin C."/>
            <person name="Porcel B.M."/>
            <person name="Segurens B."/>
            <person name="Daubin V."/>
            <person name="Anthouard V."/>
            <person name="Aiach N."/>
            <person name="Arnaiz O."/>
            <person name="Billaut A."/>
            <person name="Beisson J."/>
            <person name="Blanc I."/>
            <person name="Bouhouche K."/>
            <person name="Camara F."/>
            <person name="Duharcourt S."/>
            <person name="Guigo R."/>
            <person name="Gogendeau D."/>
            <person name="Katinka M."/>
            <person name="Keller A.-M."/>
            <person name="Kissmehl R."/>
            <person name="Klotz C."/>
            <person name="Koll F."/>
            <person name="Le Moue A."/>
            <person name="Lepere C."/>
            <person name="Malinsky S."/>
            <person name="Nowacki M."/>
            <person name="Nowak J.K."/>
            <person name="Plattner H."/>
            <person name="Poulain J."/>
            <person name="Ruiz F."/>
            <person name="Serrano V."/>
            <person name="Zagulski M."/>
            <person name="Dessen P."/>
            <person name="Betermier M."/>
            <person name="Weissenbach J."/>
            <person name="Scarpelli C."/>
            <person name="Schachter V."/>
            <person name="Sperling L."/>
            <person name="Meyer E."/>
            <person name="Cohen J."/>
            <person name="Wincker P."/>
        </authorList>
    </citation>
    <scope>NUCLEOTIDE SEQUENCE [LARGE SCALE GENOMIC DNA]</scope>
    <source>
        <strain evidence="3 4">Stock d4-2</strain>
    </source>
</reference>
<dbReference type="HOGENOM" id="CLU_282368_0_0_1"/>
<accession>A0EE83</accession>
<evidence type="ECO:0000313" key="4">
    <source>
        <dbReference type="Proteomes" id="UP000000600"/>
    </source>
</evidence>
<evidence type="ECO:0000313" key="3">
    <source>
        <dbReference type="EMBL" id="CAK93600.1"/>
    </source>
</evidence>
<dbReference type="Proteomes" id="UP000000600">
    <property type="component" value="Unassembled WGS sequence"/>
</dbReference>